<keyword evidence="3 6" id="KW-0645">Protease</keyword>
<dbReference type="PANTHER" id="PTHR47966:SF51">
    <property type="entry name" value="BETA-SITE APP-CLEAVING ENZYME, ISOFORM A-RELATED"/>
    <property type="match status" value="1"/>
</dbReference>
<name>A0AAD7HNJ1_9AGAR</name>
<reference evidence="6" key="1">
    <citation type="submission" date="2023-03" db="EMBL/GenBank/DDBJ databases">
        <title>Massive genome expansion in bonnet fungi (Mycena s.s.) driven by repeated elements and novel gene families across ecological guilds.</title>
        <authorList>
            <consortium name="Lawrence Berkeley National Laboratory"/>
            <person name="Harder C.B."/>
            <person name="Miyauchi S."/>
            <person name="Viragh M."/>
            <person name="Kuo A."/>
            <person name="Thoen E."/>
            <person name="Andreopoulos B."/>
            <person name="Lu D."/>
            <person name="Skrede I."/>
            <person name="Drula E."/>
            <person name="Henrissat B."/>
            <person name="Morin E."/>
            <person name="Kohler A."/>
            <person name="Barry K."/>
            <person name="LaButti K."/>
            <person name="Morin E."/>
            <person name="Salamov A."/>
            <person name="Lipzen A."/>
            <person name="Mereny Z."/>
            <person name="Hegedus B."/>
            <person name="Baldrian P."/>
            <person name="Stursova M."/>
            <person name="Weitz H."/>
            <person name="Taylor A."/>
            <person name="Grigoriev I.V."/>
            <person name="Nagy L.G."/>
            <person name="Martin F."/>
            <person name="Kauserud H."/>
        </authorList>
    </citation>
    <scope>NUCLEOTIDE SEQUENCE</scope>
    <source>
        <strain evidence="6">CBHHK182m</strain>
    </source>
</reference>
<comment type="similarity">
    <text evidence="1 3">Belongs to the peptidase A1 family.</text>
</comment>
<keyword evidence="2 3" id="KW-0064">Aspartyl protease</keyword>
<evidence type="ECO:0000256" key="3">
    <source>
        <dbReference type="RuleBase" id="RU000454"/>
    </source>
</evidence>
<keyword evidence="4" id="KW-0732">Signal</keyword>
<keyword evidence="7" id="KW-1185">Reference proteome</keyword>
<dbReference type="GO" id="GO:0006508">
    <property type="term" value="P:proteolysis"/>
    <property type="evidence" value="ECO:0007669"/>
    <property type="project" value="UniProtKB-KW"/>
</dbReference>
<dbReference type="PROSITE" id="PS00141">
    <property type="entry name" value="ASP_PROTEASE"/>
    <property type="match status" value="2"/>
</dbReference>
<dbReference type="AlphaFoldDB" id="A0AAD7HNJ1"/>
<dbReference type="Gene3D" id="2.40.70.10">
    <property type="entry name" value="Acid Proteases"/>
    <property type="match status" value="2"/>
</dbReference>
<gene>
    <name evidence="6" type="ORF">B0H16DRAFT_1472257</name>
</gene>
<dbReference type="InterPro" id="IPR001461">
    <property type="entry name" value="Aspartic_peptidase_A1"/>
</dbReference>
<dbReference type="CDD" id="cd05471">
    <property type="entry name" value="pepsin_like"/>
    <property type="match status" value="1"/>
</dbReference>
<dbReference type="InterPro" id="IPR034164">
    <property type="entry name" value="Pepsin-like_dom"/>
</dbReference>
<dbReference type="PRINTS" id="PR00792">
    <property type="entry name" value="PEPSIN"/>
</dbReference>
<dbReference type="Proteomes" id="UP001215598">
    <property type="component" value="Unassembled WGS sequence"/>
</dbReference>
<dbReference type="EMBL" id="JARKIB010000200">
    <property type="protein sequence ID" value="KAJ7724652.1"/>
    <property type="molecule type" value="Genomic_DNA"/>
</dbReference>
<sequence>MVRIAISTAFIATVIGLASALSLEQRAPLKASLKKISTVSNSLNIVAHDQARLNHYFKKSPVEELATGTAPATNEIFSYLAETKVGSQTFNLIVDTGSSNTWVGATTKFTAGSTGKSTGDSVEVSYGSGSFSGTEFTDTVSLGGTTATSVSIGVAKTSSGFEGTDGIIGFGPEDLTEDTVSGVNEVPTFMQDLVSQGVISSNILGVAFAPLTGSEEEAVNGELTLGGIDDTAFTGEITYTTRVAPYWGVSVSNFAFGSTSLGTTAASGIVDTGTTLLYVPTAVYNKFLTASKGKLDNTSGLVKFTTKPTSNFTFVVGGTTYTLTPAQYLIATAQYSNWGISSTSGFYTFINDGGSEAPNTILGMSFLEFYYSVFDTDNNRVGLAPAA</sequence>
<feature type="domain" description="Peptidase A1" evidence="5">
    <location>
        <begin position="79"/>
        <end position="384"/>
    </location>
</feature>
<dbReference type="PROSITE" id="PS51767">
    <property type="entry name" value="PEPTIDASE_A1"/>
    <property type="match status" value="1"/>
</dbReference>
<keyword evidence="3" id="KW-0378">Hydrolase</keyword>
<dbReference type="InterPro" id="IPR033121">
    <property type="entry name" value="PEPTIDASE_A1"/>
</dbReference>
<evidence type="ECO:0000256" key="4">
    <source>
        <dbReference type="SAM" id="SignalP"/>
    </source>
</evidence>
<protein>
    <submittedName>
        <fullName evidence="6">Aspartic protease</fullName>
    </submittedName>
</protein>
<organism evidence="6 7">
    <name type="scientific">Mycena metata</name>
    <dbReference type="NCBI Taxonomy" id="1033252"/>
    <lineage>
        <taxon>Eukaryota</taxon>
        <taxon>Fungi</taxon>
        <taxon>Dikarya</taxon>
        <taxon>Basidiomycota</taxon>
        <taxon>Agaricomycotina</taxon>
        <taxon>Agaricomycetes</taxon>
        <taxon>Agaricomycetidae</taxon>
        <taxon>Agaricales</taxon>
        <taxon>Marasmiineae</taxon>
        <taxon>Mycenaceae</taxon>
        <taxon>Mycena</taxon>
    </lineage>
</organism>
<dbReference type="Pfam" id="PF00026">
    <property type="entry name" value="Asp"/>
    <property type="match status" value="1"/>
</dbReference>
<dbReference type="InterPro" id="IPR001969">
    <property type="entry name" value="Aspartic_peptidase_AS"/>
</dbReference>
<dbReference type="PANTHER" id="PTHR47966">
    <property type="entry name" value="BETA-SITE APP-CLEAVING ENZYME, ISOFORM A-RELATED"/>
    <property type="match status" value="1"/>
</dbReference>
<dbReference type="InterPro" id="IPR021109">
    <property type="entry name" value="Peptidase_aspartic_dom_sf"/>
</dbReference>
<evidence type="ECO:0000256" key="1">
    <source>
        <dbReference type="ARBA" id="ARBA00007447"/>
    </source>
</evidence>
<feature type="signal peptide" evidence="4">
    <location>
        <begin position="1"/>
        <end position="20"/>
    </location>
</feature>
<comment type="caution">
    <text evidence="6">The sequence shown here is derived from an EMBL/GenBank/DDBJ whole genome shotgun (WGS) entry which is preliminary data.</text>
</comment>
<dbReference type="GO" id="GO:0004190">
    <property type="term" value="F:aspartic-type endopeptidase activity"/>
    <property type="evidence" value="ECO:0007669"/>
    <property type="project" value="UniProtKB-KW"/>
</dbReference>
<dbReference type="SUPFAM" id="SSF50630">
    <property type="entry name" value="Acid proteases"/>
    <property type="match status" value="1"/>
</dbReference>
<feature type="chain" id="PRO_5042022096" evidence="4">
    <location>
        <begin position="21"/>
        <end position="387"/>
    </location>
</feature>
<proteinExistence type="inferred from homology"/>
<evidence type="ECO:0000256" key="2">
    <source>
        <dbReference type="ARBA" id="ARBA00022750"/>
    </source>
</evidence>
<evidence type="ECO:0000313" key="7">
    <source>
        <dbReference type="Proteomes" id="UP001215598"/>
    </source>
</evidence>
<evidence type="ECO:0000259" key="5">
    <source>
        <dbReference type="PROSITE" id="PS51767"/>
    </source>
</evidence>
<accession>A0AAD7HNJ1</accession>
<evidence type="ECO:0000313" key="6">
    <source>
        <dbReference type="EMBL" id="KAJ7724652.1"/>
    </source>
</evidence>